<accession>A0A4Y7RGH1</accession>
<comment type="similarity">
    <text evidence="1">Belongs to the UPF0213 family.</text>
</comment>
<dbReference type="Proteomes" id="UP000298324">
    <property type="component" value="Unassembled WGS sequence"/>
</dbReference>
<dbReference type="CDD" id="cd10456">
    <property type="entry name" value="GIY-YIG_UPF0213"/>
    <property type="match status" value="1"/>
</dbReference>
<name>A0A4Y7RGH1_9FIRM</name>
<organism evidence="3 4">
    <name type="scientific">Pelotomaculum schinkii</name>
    <dbReference type="NCBI Taxonomy" id="78350"/>
    <lineage>
        <taxon>Bacteria</taxon>
        <taxon>Bacillati</taxon>
        <taxon>Bacillota</taxon>
        <taxon>Clostridia</taxon>
        <taxon>Eubacteriales</taxon>
        <taxon>Desulfotomaculaceae</taxon>
        <taxon>Pelotomaculum</taxon>
    </lineage>
</organism>
<evidence type="ECO:0000256" key="1">
    <source>
        <dbReference type="ARBA" id="ARBA00007435"/>
    </source>
</evidence>
<dbReference type="Gene3D" id="3.40.1440.10">
    <property type="entry name" value="GIY-YIG endonuclease"/>
    <property type="match status" value="1"/>
</dbReference>
<dbReference type="PROSITE" id="PS50164">
    <property type="entry name" value="GIY_YIG"/>
    <property type="match status" value="1"/>
</dbReference>
<keyword evidence="4" id="KW-1185">Reference proteome</keyword>
<protein>
    <submittedName>
        <fullName evidence="3">GIY-YIG nuclease superfamily protein</fullName>
    </submittedName>
</protein>
<proteinExistence type="inferred from homology"/>
<dbReference type="RefSeq" id="WP_190239635.1">
    <property type="nucleotide sequence ID" value="NZ_QFGA01000001.1"/>
</dbReference>
<dbReference type="InterPro" id="IPR050190">
    <property type="entry name" value="UPF0213_domain"/>
</dbReference>
<dbReference type="InterPro" id="IPR000305">
    <property type="entry name" value="GIY-YIG_endonuc"/>
</dbReference>
<dbReference type="SUPFAM" id="SSF82771">
    <property type="entry name" value="GIY-YIG endonuclease"/>
    <property type="match status" value="1"/>
</dbReference>
<dbReference type="InterPro" id="IPR035901">
    <property type="entry name" value="GIY-YIG_endonuc_sf"/>
</dbReference>
<dbReference type="AlphaFoldDB" id="A0A4Y7RGH1"/>
<dbReference type="PANTHER" id="PTHR34477:SF1">
    <property type="entry name" value="UPF0213 PROTEIN YHBQ"/>
    <property type="match status" value="1"/>
</dbReference>
<feature type="domain" description="GIY-YIG" evidence="2">
    <location>
        <begin position="1"/>
        <end position="76"/>
    </location>
</feature>
<dbReference type="EMBL" id="QFGA01000001">
    <property type="protein sequence ID" value="TEB07849.1"/>
    <property type="molecule type" value="Genomic_DNA"/>
</dbReference>
<reference evidence="3 4" key="1">
    <citation type="journal article" date="2018" name="Environ. Microbiol.">
        <title>Novel energy conservation strategies and behaviour of Pelotomaculum schinkii driving syntrophic propionate catabolism.</title>
        <authorList>
            <person name="Hidalgo-Ahumada C.A.P."/>
            <person name="Nobu M.K."/>
            <person name="Narihiro T."/>
            <person name="Tamaki H."/>
            <person name="Liu W.T."/>
            <person name="Kamagata Y."/>
            <person name="Stams A.J.M."/>
            <person name="Imachi H."/>
            <person name="Sousa D.Z."/>
        </authorList>
    </citation>
    <scope>NUCLEOTIDE SEQUENCE [LARGE SCALE GENOMIC DNA]</scope>
    <source>
        <strain evidence="3 4">HH</strain>
    </source>
</reference>
<gene>
    <name evidence="3" type="ORF">Psch_01404</name>
</gene>
<dbReference type="Pfam" id="PF01541">
    <property type="entry name" value="GIY-YIG"/>
    <property type="match status" value="1"/>
</dbReference>
<comment type="caution">
    <text evidence="3">The sequence shown here is derived from an EMBL/GenBank/DDBJ whole genome shotgun (WGS) entry which is preliminary data.</text>
</comment>
<dbReference type="PANTHER" id="PTHR34477">
    <property type="entry name" value="UPF0213 PROTEIN YHBQ"/>
    <property type="match status" value="1"/>
</dbReference>
<evidence type="ECO:0000313" key="3">
    <source>
        <dbReference type="EMBL" id="TEB07849.1"/>
    </source>
</evidence>
<sequence>MPYTYMLQCSDGTFYTGWTVDLEARLKAHNSGKGARYTRSRLPVELVYWESHLSRGDAQRREAMIRKLGRKQKEELVLKNTEGIKE</sequence>
<evidence type="ECO:0000259" key="2">
    <source>
        <dbReference type="PROSITE" id="PS50164"/>
    </source>
</evidence>
<evidence type="ECO:0000313" key="4">
    <source>
        <dbReference type="Proteomes" id="UP000298324"/>
    </source>
</evidence>